<keyword evidence="1" id="KW-0472">Membrane</keyword>
<dbReference type="EMBL" id="ABOX02000004">
    <property type="protein sequence ID" value="EEF62452.1"/>
    <property type="molecule type" value="Genomic_DNA"/>
</dbReference>
<evidence type="ECO:0000313" key="3">
    <source>
        <dbReference type="Proteomes" id="UP000003688"/>
    </source>
</evidence>
<name>B9XBY4_PEDPL</name>
<keyword evidence="1" id="KW-0812">Transmembrane</keyword>
<protein>
    <submittedName>
        <fullName evidence="2">Uncharacterized protein</fullName>
    </submittedName>
</protein>
<feature type="transmembrane region" description="Helical" evidence="1">
    <location>
        <begin position="21"/>
        <end position="39"/>
    </location>
</feature>
<evidence type="ECO:0000313" key="2">
    <source>
        <dbReference type="EMBL" id="EEF62452.1"/>
    </source>
</evidence>
<dbReference type="AlphaFoldDB" id="B9XBY4"/>
<dbReference type="Proteomes" id="UP000003688">
    <property type="component" value="Unassembled WGS sequence"/>
</dbReference>
<dbReference type="RefSeq" id="WP_007413332.1">
    <property type="nucleotide sequence ID" value="NZ_ABOX02000004.1"/>
</dbReference>
<sequence length="123" mass="13416">MTTSLHPAYKRLKGVSQLKRYKIILLVIAVLLAAAWYAFRPERLFIKQRVHEELPTTQAVNSPAKPLASGKFHLGAHPTSGTAAVYQLAGAALVESAERNFGSLDKLDIGSRWPSFTTQGGGR</sequence>
<reference evidence="2 3" key="1">
    <citation type="journal article" date="2011" name="J. Bacteriol.">
        <title>Genome sequence of 'Pedosphaera parvula' Ellin514, an aerobic Verrucomicrobial isolate from pasture soil.</title>
        <authorList>
            <person name="Kant R."/>
            <person name="van Passel M.W."/>
            <person name="Sangwan P."/>
            <person name="Palva A."/>
            <person name="Lucas S."/>
            <person name="Copeland A."/>
            <person name="Lapidus A."/>
            <person name="Glavina Del Rio T."/>
            <person name="Dalin E."/>
            <person name="Tice H."/>
            <person name="Bruce D."/>
            <person name="Goodwin L."/>
            <person name="Pitluck S."/>
            <person name="Chertkov O."/>
            <person name="Larimer F.W."/>
            <person name="Land M.L."/>
            <person name="Hauser L."/>
            <person name="Brettin T.S."/>
            <person name="Detter J.C."/>
            <person name="Han S."/>
            <person name="de Vos W.M."/>
            <person name="Janssen P.H."/>
            <person name="Smidt H."/>
        </authorList>
    </citation>
    <scope>NUCLEOTIDE SEQUENCE [LARGE SCALE GENOMIC DNA]</scope>
    <source>
        <strain evidence="2 3">Ellin514</strain>
    </source>
</reference>
<keyword evidence="1" id="KW-1133">Transmembrane helix</keyword>
<organism evidence="2 3">
    <name type="scientific">Pedosphaera parvula (strain Ellin514)</name>
    <dbReference type="NCBI Taxonomy" id="320771"/>
    <lineage>
        <taxon>Bacteria</taxon>
        <taxon>Pseudomonadati</taxon>
        <taxon>Verrucomicrobiota</taxon>
        <taxon>Pedosphaerae</taxon>
        <taxon>Pedosphaerales</taxon>
        <taxon>Pedosphaeraceae</taxon>
        <taxon>Pedosphaera</taxon>
    </lineage>
</organism>
<gene>
    <name evidence="2" type="ORF">Cflav_PD5087</name>
</gene>
<dbReference type="OrthoDB" id="155521at2"/>
<keyword evidence="3" id="KW-1185">Reference proteome</keyword>
<comment type="caution">
    <text evidence="2">The sequence shown here is derived from an EMBL/GenBank/DDBJ whole genome shotgun (WGS) entry which is preliminary data.</text>
</comment>
<dbReference type="STRING" id="320771.Cflav_PD5087"/>
<evidence type="ECO:0000256" key="1">
    <source>
        <dbReference type="SAM" id="Phobius"/>
    </source>
</evidence>
<proteinExistence type="predicted"/>
<accession>B9XBY4</accession>